<dbReference type="SUPFAM" id="SSF63825">
    <property type="entry name" value="YWTD domain"/>
    <property type="match status" value="2"/>
</dbReference>
<feature type="disulfide bond" evidence="6">
    <location>
        <begin position="207"/>
        <end position="217"/>
    </location>
</feature>
<dbReference type="OMA" id="CVHANDA"/>
<dbReference type="PROSITE" id="PS50287">
    <property type="entry name" value="SRCR_2"/>
    <property type="match status" value="2"/>
</dbReference>
<dbReference type="Pfam" id="PF00058">
    <property type="entry name" value="Ldl_recept_b"/>
    <property type="match status" value="3"/>
</dbReference>
<dbReference type="SMART" id="SM00202">
    <property type="entry name" value="SR"/>
    <property type="match status" value="2"/>
</dbReference>
<feature type="repeat" description="LDL-receptor class B" evidence="7">
    <location>
        <begin position="333"/>
        <end position="375"/>
    </location>
</feature>
<dbReference type="OrthoDB" id="6060679at2759"/>
<dbReference type="PANTHER" id="PTHR46513">
    <property type="entry name" value="VITELLOGENIN RECEPTOR-LIKE PROTEIN-RELATED-RELATED"/>
    <property type="match status" value="1"/>
</dbReference>
<dbReference type="InterPro" id="IPR011042">
    <property type="entry name" value="6-blade_b-propeller_TolB-like"/>
</dbReference>
<keyword evidence="1 8" id="KW-0732">Signal</keyword>
<feature type="domain" description="SRCR" evidence="9">
    <location>
        <begin position="522"/>
        <end position="622"/>
    </location>
</feature>
<evidence type="ECO:0000313" key="10">
    <source>
        <dbReference type="Proteomes" id="UP001165740"/>
    </source>
</evidence>
<evidence type="ECO:0000256" key="7">
    <source>
        <dbReference type="PROSITE-ProRule" id="PRU00461"/>
    </source>
</evidence>
<proteinExistence type="predicted"/>
<evidence type="ECO:0000256" key="2">
    <source>
        <dbReference type="ARBA" id="ARBA00022737"/>
    </source>
</evidence>
<dbReference type="GeneID" id="106080220"/>
<dbReference type="InterPro" id="IPR000033">
    <property type="entry name" value="LDLR_classB_rpt"/>
</dbReference>
<accession>A0A9W3BAP6</accession>
<comment type="caution">
    <text evidence="6">Lacks conserved residue(s) required for the propagation of feature annotation.</text>
</comment>
<dbReference type="PROSITE" id="PS51120">
    <property type="entry name" value="LDLRB"/>
    <property type="match status" value="3"/>
</dbReference>
<feature type="signal peptide" evidence="8">
    <location>
        <begin position="1"/>
        <end position="20"/>
    </location>
</feature>
<feature type="disulfide bond" evidence="6">
    <location>
        <begin position="590"/>
        <end position="600"/>
    </location>
</feature>
<dbReference type="InterPro" id="IPR045860">
    <property type="entry name" value="Snake_toxin-like_sf"/>
</dbReference>
<name>A0A9W3BAP6_BIOGL</name>
<dbReference type="InterPro" id="IPR050778">
    <property type="entry name" value="Cueball_EGF_LRP_Nidogen"/>
</dbReference>
<feature type="domain" description="SRCR" evidence="9">
    <location>
        <begin position="136"/>
        <end position="238"/>
    </location>
</feature>
<evidence type="ECO:0000259" key="9">
    <source>
        <dbReference type="PROSITE" id="PS50287"/>
    </source>
</evidence>
<feature type="repeat" description="LDL-receptor class B" evidence="7">
    <location>
        <begin position="376"/>
        <end position="419"/>
    </location>
</feature>
<evidence type="ECO:0000256" key="1">
    <source>
        <dbReference type="ARBA" id="ARBA00022729"/>
    </source>
</evidence>
<dbReference type="AlphaFoldDB" id="A0A9W3BAP6"/>
<dbReference type="SUPFAM" id="SSF56487">
    <property type="entry name" value="SRCR-like"/>
    <property type="match status" value="2"/>
</dbReference>
<dbReference type="Gene3D" id="2.120.10.30">
    <property type="entry name" value="TolB, C-terminal domain"/>
    <property type="match status" value="2"/>
</dbReference>
<sequence length="895" mass="100184">MFHTASVLLLLACGPLSVMSLTCLRCPNVNSISACNSNVACAADEHCYTEKRFSGTLSDYYSMGCVKSLYCPSTDTDVVIGKKDTLREDVEVDEKLKREALCFKCCSTDNCNLYLCDDVDPTEKPEAFTNGTELEIRLVGGYTKYEGNVEVFHNATWGGICDDYWSELHAQIVCSMLGFQKSNALAIKNNSFLDTSYTPFWLDDVKCPSNATILWHCTHRAWGSNDCNRGEKAGVKCYPAFPPKDDFIFLLDTQLQEFLKVDISSQTYDVIPTDMKYNPKTFDYDRGQNKIFFFDDLYKQILSIYSDGSGLSIIKQLDFNSDVSGIAVDPLNDIVFYSDNGLVVIAAINVDGSNHRYVISSSLNSPRSVALLPESQKIFWTEWGVLPKIESADYDGTGRTVLATTNLKWPNSLTIDYSESRLYFVDGGMGTIESMDLEGSFRRVILHDPVAHLFSLDVFSEYIYFTALEKSGPYKVRKDGSGLSPIGPQDFNHMSQIKFYKYGTGYRGNTEMQQRSLSTTFVRLDGISSSAMGSVGVYANGQWRDVCVNNWNDPEAQVFCSMLGFNRRESHSGVSIPFTSRLTPLYIGDCLGSERHVAGCPSSEVSNWHLLNCTEKATLICFSQKQTDFQIDKFLIFFNTSTKDFIRMDLNTNSYTRKFFTPENITSVVYDPFNQRIYYNVVDKIATTSVIKSTDLITSGNSSNISNIFSESDINSLAIDTNSHTIFYTDVKKKLIGALLTSGSGSRVVLTGINQPRYITVDKLDTTIFWTEWGPVPKIEKANYDGTNRRSLVTTGLRYPNGIAVDPKAKLVYFCDAGTHSIEVMNTDGSNRRVLFTDLSSSLDGLTITSKYIYYSDKNKRHVLRLNRDGTNHTSAGPPDFPQVIGLHAYDIILN</sequence>
<dbReference type="Proteomes" id="UP001165740">
    <property type="component" value="Chromosome 9"/>
</dbReference>
<feature type="repeat" description="LDL-receptor class B" evidence="7">
    <location>
        <begin position="766"/>
        <end position="809"/>
    </location>
</feature>
<gene>
    <name evidence="11" type="primary">LOC106080220</name>
</gene>
<dbReference type="InterPro" id="IPR001190">
    <property type="entry name" value="SRCR"/>
</dbReference>
<feature type="disulfide bond" evidence="6">
    <location>
        <begin position="560"/>
        <end position="621"/>
    </location>
</feature>
<evidence type="ECO:0000256" key="3">
    <source>
        <dbReference type="ARBA" id="ARBA00023157"/>
    </source>
</evidence>
<evidence type="ECO:0000256" key="5">
    <source>
        <dbReference type="ARBA" id="ARBA00023180"/>
    </source>
</evidence>
<feature type="chain" id="PRO_5040919937" evidence="8">
    <location>
        <begin position="21"/>
        <end position="895"/>
    </location>
</feature>
<dbReference type="SMART" id="SM00135">
    <property type="entry name" value="LY"/>
    <property type="match status" value="9"/>
</dbReference>
<protein>
    <submittedName>
        <fullName evidence="11">Low-density lipoprotein receptor-related protein 6-like isoform X1</fullName>
    </submittedName>
</protein>
<dbReference type="PRINTS" id="PR00258">
    <property type="entry name" value="SPERACTRCPTR"/>
</dbReference>
<dbReference type="SUPFAM" id="SSF57302">
    <property type="entry name" value="Snake toxin-like"/>
    <property type="match status" value="1"/>
</dbReference>
<evidence type="ECO:0000256" key="6">
    <source>
        <dbReference type="PROSITE-ProRule" id="PRU00196"/>
    </source>
</evidence>
<keyword evidence="3 6" id="KW-1015">Disulfide bond</keyword>
<dbReference type="FunFam" id="3.10.250.10:FF:000007">
    <property type="entry name" value="Soluble scavenger receptor cysteine-rich domain-containing protein SSC5D"/>
    <property type="match status" value="1"/>
</dbReference>
<reference evidence="11" key="1">
    <citation type="submission" date="2025-08" db="UniProtKB">
        <authorList>
            <consortium name="RefSeq"/>
        </authorList>
    </citation>
    <scope>IDENTIFICATION</scope>
</reference>
<keyword evidence="10" id="KW-1185">Reference proteome</keyword>
<organism evidence="10 11">
    <name type="scientific">Biomphalaria glabrata</name>
    <name type="common">Bloodfluke planorb</name>
    <name type="synonym">Freshwater snail</name>
    <dbReference type="NCBI Taxonomy" id="6526"/>
    <lineage>
        <taxon>Eukaryota</taxon>
        <taxon>Metazoa</taxon>
        <taxon>Spiralia</taxon>
        <taxon>Lophotrochozoa</taxon>
        <taxon>Mollusca</taxon>
        <taxon>Gastropoda</taxon>
        <taxon>Heterobranchia</taxon>
        <taxon>Euthyneura</taxon>
        <taxon>Panpulmonata</taxon>
        <taxon>Hygrophila</taxon>
        <taxon>Lymnaeoidea</taxon>
        <taxon>Planorbidae</taxon>
        <taxon>Biomphalaria</taxon>
    </lineage>
</organism>
<dbReference type="PROSITE" id="PS00420">
    <property type="entry name" value="SRCR_1"/>
    <property type="match status" value="1"/>
</dbReference>
<keyword evidence="5" id="KW-0325">Glycoprotein</keyword>
<dbReference type="GO" id="GO:0016020">
    <property type="term" value="C:membrane"/>
    <property type="evidence" value="ECO:0007669"/>
    <property type="project" value="InterPro"/>
</dbReference>
<evidence type="ECO:0000313" key="11">
    <source>
        <dbReference type="RefSeq" id="XP_055896649.1"/>
    </source>
</evidence>
<keyword evidence="2" id="KW-0677">Repeat</keyword>
<dbReference type="InterPro" id="IPR036772">
    <property type="entry name" value="SRCR-like_dom_sf"/>
</dbReference>
<evidence type="ECO:0000256" key="4">
    <source>
        <dbReference type="ARBA" id="ARBA00023170"/>
    </source>
</evidence>
<dbReference type="Pfam" id="PF00530">
    <property type="entry name" value="SRCR"/>
    <property type="match status" value="2"/>
</dbReference>
<keyword evidence="4" id="KW-0675">Receptor</keyword>
<dbReference type="Gene3D" id="3.10.250.10">
    <property type="entry name" value="SRCR-like domain"/>
    <property type="match status" value="2"/>
</dbReference>
<evidence type="ECO:0000256" key="8">
    <source>
        <dbReference type="SAM" id="SignalP"/>
    </source>
</evidence>
<dbReference type="RefSeq" id="XP_055896649.1">
    <property type="nucleotide sequence ID" value="XM_056040674.1"/>
</dbReference>